<keyword evidence="2" id="KW-1185">Reference proteome</keyword>
<dbReference type="EMBL" id="JAEQMG010000048">
    <property type="protein sequence ID" value="MBK6088192.1"/>
    <property type="molecule type" value="Genomic_DNA"/>
</dbReference>
<dbReference type="Proteomes" id="UP000633365">
    <property type="component" value="Unassembled WGS sequence"/>
</dbReference>
<proteinExistence type="predicted"/>
<evidence type="ECO:0000313" key="2">
    <source>
        <dbReference type="Proteomes" id="UP000633365"/>
    </source>
</evidence>
<dbReference type="AlphaFoldDB" id="A0A934WRE4"/>
<dbReference type="RefSeq" id="WP_186832810.1">
    <property type="nucleotide sequence ID" value="NZ_JAEQMG010000048.1"/>
</dbReference>
<comment type="caution">
    <text evidence="1">The sequence shown here is derived from an EMBL/GenBank/DDBJ whole genome shotgun (WGS) entry which is preliminary data.</text>
</comment>
<gene>
    <name evidence="1" type="ORF">JKK62_05910</name>
</gene>
<sequence length="113" mass="11358">MMWINEYMTGRSFNAAGASAGEIRSANNGSVSVSATRDYGALPLIAPAGIAYVPVAGAPTVVMEGAGGAVCLGVAVTPQEELEPGELMLYSAGGASIVLKNSGKVLINGREVS</sequence>
<protein>
    <submittedName>
        <fullName evidence="1">Phage baseplate assembly protein</fullName>
    </submittedName>
</protein>
<evidence type="ECO:0000313" key="1">
    <source>
        <dbReference type="EMBL" id="MBK6088192.1"/>
    </source>
</evidence>
<organism evidence="1 2">
    <name type="scientific">Ruminococcus difficilis</name>
    <dbReference type="NCBI Taxonomy" id="2763069"/>
    <lineage>
        <taxon>Bacteria</taxon>
        <taxon>Bacillati</taxon>
        <taxon>Bacillota</taxon>
        <taxon>Clostridia</taxon>
        <taxon>Eubacteriales</taxon>
        <taxon>Oscillospiraceae</taxon>
        <taxon>Ruminococcus</taxon>
    </lineage>
</organism>
<name>A0A934WRE4_9FIRM</name>
<reference evidence="1" key="1">
    <citation type="submission" date="2021-01" db="EMBL/GenBank/DDBJ databases">
        <title>Genome public.</title>
        <authorList>
            <person name="Liu C."/>
            <person name="Sun Q."/>
        </authorList>
    </citation>
    <scope>NUCLEOTIDE SEQUENCE</scope>
    <source>
        <strain evidence="1">M6</strain>
    </source>
</reference>
<accession>A0A934WRE4</accession>